<evidence type="ECO:0000313" key="3">
    <source>
        <dbReference type="Proteomes" id="UP000053240"/>
    </source>
</evidence>
<dbReference type="InParanoid" id="A0A194QYC1"/>
<organism evidence="2 3">
    <name type="scientific">Papilio machaon</name>
    <name type="common">Old World swallowtail butterfly</name>
    <dbReference type="NCBI Taxonomy" id="76193"/>
    <lineage>
        <taxon>Eukaryota</taxon>
        <taxon>Metazoa</taxon>
        <taxon>Ecdysozoa</taxon>
        <taxon>Arthropoda</taxon>
        <taxon>Hexapoda</taxon>
        <taxon>Insecta</taxon>
        <taxon>Pterygota</taxon>
        <taxon>Neoptera</taxon>
        <taxon>Endopterygota</taxon>
        <taxon>Lepidoptera</taxon>
        <taxon>Glossata</taxon>
        <taxon>Ditrysia</taxon>
        <taxon>Papilionoidea</taxon>
        <taxon>Papilionidae</taxon>
        <taxon>Papilioninae</taxon>
        <taxon>Papilio</taxon>
    </lineage>
</organism>
<dbReference type="AlphaFoldDB" id="A0A194QYC1"/>
<feature type="compositionally biased region" description="Low complexity" evidence="1">
    <location>
        <begin position="78"/>
        <end position="89"/>
    </location>
</feature>
<evidence type="ECO:0000313" key="2">
    <source>
        <dbReference type="EMBL" id="KPJ08571.1"/>
    </source>
</evidence>
<sequence>MNLEGIRDRILAESIITGYLIHKVSNYLNKKIPQSSFGEKGKLVEDNDGQEHEQDRGPEYDGQDEVKSMEASDLSAAEENVNINVSINESEGKVDDEVTLKDQNIEEMPDSDSEKNKIKKDISLEVQFAEEARRDIKIRPKLRKKKSFLSRFTENGNSKTKKHKEKHKKENKKHFQENIKYGEVKKHNHGKHHTEKKGKKYKTKDKKSLNTKRQNIHKNSGLPISYDNEVR</sequence>
<evidence type="ECO:0000256" key="1">
    <source>
        <dbReference type="SAM" id="MobiDB-lite"/>
    </source>
</evidence>
<keyword evidence="3" id="KW-1185">Reference proteome</keyword>
<dbReference type="Proteomes" id="UP000053240">
    <property type="component" value="Unassembled WGS sequence"/>
</dbReference>
<reference evidence="2 3" key="1">
    <citation type="journal article" date="2015" name="Nat. Commun.">
        <title>Outbred genome sequencing and CRISPR/Cas9 gene editing in butterflies.</title>
        <authorList>
            <person name="Li X."/>
            <person name="Fan D."/>
            <person name="Zhang W."/>
            <person name="Liu G."/>
            <person name="Zhang L."/>
            <person name="Zhao L."/>
            <person name="Fang X."/>
            <person name="Chen L."/>
            <person name="Dong Y."/>
            <person name="Chen Y."/>
            <person name="Ding Y."/>
            <person name="Zhao R."/>
            <person name="Feng M."/>
            <person name="Zhu Y."/>
            <person name="Feng Y."/>
            <person name="Jiang X."/>
            <person name="Zhu D."/>
            <person name="Xiang H."/>
            <person name="Feng X."/>
            <person name="Li S."/>
            <person name="Wang J."/>
            <person name="Zhang G."/>
            <person name="Kronforst M.R."/>
            <person name="Wang W."/>
        </authorList>
    </citation>
    <scope>NUCLEOTIDE SEQUENCE [LARGE SCALE GENOMIC DNA]</scope>
    <source>
        <strain evidence="2">Ya'a_city_454_Pm</strain>
        <tissue evidence="2">Whole body</tissue>
    </source>
</reference>
<feature type="compositionally biased region" description="Basic residues" evidence="1">
    <location>
        <begin position="159"/>
        <end position="172"/>
    </location>
</feature>
<gene>
    <name evidence="2" type="ORF">RR48_12324</name>
</gene>
<feature type="compositionally biased region" description="Basic and acidic residues" evidence="1">
    <location>
        <begin position="90"/>
        <end position="104"/>
    </location>
</feature>
<accession>A0A194QYC1</accession>
<feature type="compositionally biased region" description="Basic and acidic residues" evidence="1">
    <location>
        <begin position="39"/>
        <end position="70"/>
    </location>
</feature>
<feature type="compositionally biased region" description="Basic and acidic residues" evidence="1">
    <location>
        <begin position="173"/>
        <end position="185"/>
    </location>
</feature>
<dbReference type="EMBL" id="KQ461154">
    <property type="protein sequence ID" value="KPJ08571.1"/>
    <property type="molecule type" value="Genomic_DNA"/>
</dbReference>
<feature type="region of interest" description="Disordered" evidence="1">
    <location>
        <begin position="144"/>
        <end position="231"/>
    </location>
</feature>
<name>A0A194QYC1_PAPMA</name>
<proteinExistence type="predicted"/>
<feature type="region of interest" description="Disordered" evidence="1">
    <location>
        <begin position="36"/>
        <end position="119"/>
    </location>
</feature>
<protein>
    <submittedName>
        <fullName evidence="2">Uncharacterized protein</fullName>
    </submittedName>
</protein>
<feature type="compositionally biased region" description="Basic residues" evidence="1">
    <location>
        <begin position="186"/>
        <end position="205"/>
    </location>
</feature>